<evidence type="ECO:0000256" key="1">
    <source>
        <dbReference type="ARBA" id="ARBA00006479"/>
    </source>
</evidence>
<keyword evidence="3" id="KW-1185">Reference proteome</keyword>
<name>A0A4R6PV75_NOCIG</name>
<reference evidence="2 3" key="1">
    <citation type="submission" date="2019-03" db="EMBL/GenBank/DDBJ databases">
        <title>Genomic Encyclopedia of Type Strains, Phase IV (KMG-IV): sequencing the most valuable type-strain genomes for metagenomic binning, comparative biology and taxonomic classification.</title>
        <authorList>
            <person name="Goeker M."/>
        </authorList>
    </citation>
    <scope>NUCLEOTIDE SEQUENCE [LARGE SCALE GENOMIC DNA]</scope>
    <source>
        <strain evidence="2 3">DSM 44496</strain>
    </source>
</reference>
<dbReference type="InterPro" id="IPR049874">
    <property type="entry name" value="ROK_cs"/>
</dbReference>
<dbReference type="GO" id="GO:0016301">
    <property type="term" value="F:kinase activity"/>
    <property type="evidence" value="ECO:0007669"/>
    <property type="project" value="UniProtKB-KW"/>
</dbReference>
<dbReference type="SUPFAM" id="SSF53067">
    <property type="entry name" value="Actin-like ATPase domain"/>
    <property type="match status" value="1"/>
</dbReference>
<organism evidence="2 3">
    <name type="scientific">Nocardia ignorata</name>
    <dbReference type="NCBI Taxonomy" id="145285"/>
    <lineage>
        <taxon>Bacteria</taxon>
        <taxon>Bacillati</taxon>
        <taxon>Actinomycetota</taxon>
        <taxon>Actinomycetes</taxon>
        <taxon>Mycobacteriales</taxon>
        <taxon>Nocardiaceae</taxon>
        <taxon>Nocardia</taxon>
    </lineage>
</organism>
<dbReference type="Pfam" id="PF00480">
    <property type="entry name" value="ROK"/>
    <property type="match status" value="1"/>
</dbReference>
<dbReference type="PANTHER" id="PTHR18964:SF169">
    <property type="entry name" value="N-ACETYLMANNOSAMINE KINASE"/>
    <property type="match status" value="1"/>
</dbReference>
<evidence type="ECO:0000313" key="2">
    <source>
        <dbReference type="EMBL" id="TDP42821.1"/>
    </source>
</evidence>
<accession>A0A4R6PV75</accession>
<proteinExistence type="inferred from homology"/>
<gene>
    <name evidence="2" type="ORF">DFR75_1011939</name>
</gene>
<dbReference type="PANTHER" id="PTHR18964">
    <property type="entry name" value="ROK (REPRESSOR, ORF, KINASE) FAMILY"/>
    <property type="match status" value="1"/>
</dbReference>
<dbReference type="PROSITE" id="PS01125">
    <property type="entry name" value="ROK"/>
    <property type="match status" value="1"/>
</dbReference>
<keyword evidence="2" id="KW-0418">Kinase</keyword>
<protein>
    <submittedName>
        <fullName evidence="2">Glucokinase</fullName>
    </submittedName>
</protein>
<keyword evidence="2" id="KW-0808">Transferase</keyword>
<dbReference type="RefSeq" id="WP_067484852.1">
    <property type="nucleotide sequence ID" value="NZ_JBHXPO010000004.1"/>
</dbReference>
<dbReference type="Proteomes" id="UP000295087">
    <property type="component" value="Unassembled WGS sequence"/>
</dbReference>
<comment type="similarity">
    <text evidence="1">Belongs to the ROK (NagC/XylR) family.</text>
</comment>
<dbReference type="EMBL" id="SNXK01000001">
    <property type="protein sequence ID" value="TDP42821.1"/>
    <property type="molecule type" value="Genomic_DNA"/>
</dbReference>
<dbReference type="Gene3D" id="3.30.420.40">
    <property type="match status" value="2"/>
</dbReference>
<dbReference type="InterPro" id="IPR000600">
    <property type="entry name" value="ROK"/>
</dbReference>
<dbReference type="InterPro" id="IPR043129">
    <property type="entry name" value="ATPase_NBD"/>
</dbReference>
<evidence type="ECO:0000313" key="3">
    <source>
        <dbReference type="Proteomes" id="UP000295087"/>
    </source>
</evidence>
<comment type="caution">
    <text evidence="2">The sequence shown here is derived from an EMBL/GenBank/DDBJ whole genome shotgun (WGS) entry which is preliminary data.</text>
</comment>
<sequence>MVVLALDIGATKFAVGVVDPDYTVHSVRRAAVAVDDPWAVCRELLLAVAGDNEVRAVGIGSAGPVDVPAGVTRPLNFPRWRDGFPIVDRVRSVFSGAAVRFAIDGACLVLAEHRVGGLRGLDNGLALTVSSGVGGGVLADGRVLRGRTGNAGHIGHIIVPGDETPCACGGFGCVEAVAGGMSTVRWARSQGWTGATGIELAQAARDGEPVAVAAMARAGTALGRAVCSAAALLDVDRVVIGGGFADSGEPLWGPLRDAVDRHAGLEFIDALHVSLSTLPEGATLVGAGVLAIDEVAWAGRG</sequence>
<dbReference type="AlphaFoldDB" id="A0A4R6PV75"/>